<name>A0ABW3DLX2_9ACTN</name>
<evidence type="ECO:0008006" key="4">
    <source>
        <dbReference type="Google" id="ProtNLM"/>
    </source>
</evidence>
<proteinExistence type="predicted"/>
<keyword evidence="3" id="KW-1185">Reference proteome</keyword>
<gene>
    <name evidence="2" type="ORF">ACFQ08_05440</name>
</gene>
<organism evidence="2 3">
    <name type="scientific">Streptosporangium algeriense</name>
    <dbReference type="NCBI Taxonomy" id="1682748"/>
    <lineage>
        <taxon>Bacteria</taxon>
        <taxon>Bacillati</taxon>
        <taxon>Actinomycetota</taxon>
        <taxon>Actinomycetes</taxon>
        <taxon>Streptosporangiales</taxon>
        <taxon>Streptosporangiaceae</taxon>
        <taxon>Streptosporangium</taxon>
    </lineage>
</organism>
<feature type="region of interest" description="Disordered" evidence="1">
    <location>
        <begin position="100"/>
        <end position="149"/>
    </location>
</feature>
<sequence length="424" mass="45673">MSMGPMPPLKKPLLSLALMVAANQILNDGVWSLPWAIIAAVLAVLTADPTSENMPEAPEGKPPQNGLFTLIDESSTTVKLCLFLFAVLIFTFPIPDLPTRTSANGEDRAPSAALPSPRISPMNPSESLSPKIPSASPSGGPSKGLPSPLAADPCVLIDAEKMGRFGRTEIDKNYGNFDRCDILIYPHGEHEVDVKVEFDPGPLPEQTTPAKTVKNVNVMEEPAQSAECERRMALSGDSETIVTVTAKRHEKDRTSLCDVADAATEIAVEKLNTSELEKKPRSLPADSLAHENACGLLSPDTLGRLVPGVDATDPYVGYGDWTCKWGSTTGDLRVESRFDQGQPLDSTAGVPTRLNGYRAFVDDWEDDESSCLTQVVYRSYLGQDGRAKVEILRLLVGGSIPMDQLCRTSAELARSATAQLRRSA</sequence>
<reference evidence="3" key="1">
    <citation type="journal article" date="2019" name="Int. J. Syst. Evol. Microbiol.">
        <title>The Global Catalogue of Microorganisms (GCM) 10K type strain sequencing project: providing services to taxonomists for standard genome sequencing and annotation.</title>
        <authorList>
            <consortium name="The Broad Institute Genomics Platform"/>
            <consortium name="The Broad Institute Genome Sequencing Center for Infectious Disease"/>
            <person name="Wu L."/>
            <person name="Ma J."/>
        </authorList>
    </citation>
    <scope>NUCLEOTIDE SEQUENCE [LARGE SCALE GENOMIC DNA]</scope>
    <source>
        <strain evidence="3">CCUG 62974</strain>
    </source>
</reference>
<evidence type="ECO:0000313" key="3">
    <source>
        <dbReference type="Proteomes" id="UP001597024"/>
    </source>
</evidence>
<protein>
    <recommendedName>
        <fullName evidence="4">DUF3558 domain-containing protein</fullName>
    </recommendedName>
</protein>
<comment type="caution">
    <text evidence="2">The sequence shown here is derived from an EMBL/GenBank/DDBJ whole genome shotgun (WGS) entry which is preliminary data.</text>
</comment>
<feature type="compositionally biased region" description="Low complexity" evidence="1">
    <location>
        <begin position="129"/>
        <end position="149"/>
    </location>
</feature>
<dbReference type="Proteomes" id="UP001597024">
    <property type="component" value="Unassembled WGS sequence"/>
</dbReference>
<dbReference type="EMBL" id="JBHTHX010000100">
    <property type="protein sequence ID" value="MFD0883997.1"/>
    <property type="molecule type" value="Genomic_DNA"/>
</dbReference>
<accession>A0ABW3DLX2</accession>
<evidence type="ECO:0000313" key="2">
    <source>
        <dbReference type="EMBL" id="MFD0883997.1"/>
    </source>
</evidence>
<evidence type="ECO:0000256" key="1">
    <source>
        <dbReference type="SAM" id="MobiDB-lite"/>
    </source>
</evidence>